<evidence type="ECO:0000256" key="5">
    <source>
        <dbReference type="ARBA" id="ARBA00023157"/>
    </source>
</evidence>
<dbReference type="InterPro" id="IPR013201">
    <property type="entry name" value="Prot_inhib_I29"/>
</dbReference>
<dbReference type="Proteomes" id="UP000327468">
    <property type="component" value="Chromosome 9"/>
</dbReference>
<accession>A0A5N5NCJ5</accession>
<keyword evidence="10" id="KW-1185">Reference proteome</keyword>
<evidence type="ECO:0008006" key="11">
    <source>
        <dbReference type="Google" id="ProtNLM"/>
    </source>
</evidence>
<keyword evidence="5" id="KW-1015">Disulfide bond</keyword>
<dbReference type="InterPro" id="IPR013128">
    <property type="entry name" value="Peptidase_C1A"/>
</dbReference>
<evidence type="ECO:0000256" key="4">
    <source>
        <dbReference type="ARBA" id="ARBA00022807"/>
    </source>
</evidence>
<evidence type="ECO:0000256" key="3">
    <source>
        <dbReference type="ARBA" id="ARBA00022801"/>
    </source>
</evidence>
<feature type="domain" description="Peptidase C1A papain C-terminal" evidence="7">
    <location>
        <begin position="113"/>
        <end position="324"/>
    </location>
</feature>
<dbReference type="InterPro" id="IPR000668">
    <property type="entry name" value="Peptidase_C1A_C"/>
</dbReference>
<comment type="caution">
    <text evidence="9">The sequence shown here is derived from an EMBL/GenBank/DDBJ whole genome shotgun (WGS) entry which is preliminary data.</text>
</comment>
<evidence type="ECO:0000259" key="8">
    <source>
        <dbReference type="SMART" id="SM00848"/>
    </source>
</evidence>
<dbReference type="InterPro" id="IPR025660">
    <property type="entry name" value="Pept_his_AS"/>
</dbReference>
<dbReference type="InterPro" id="IPR025661">
    <property type="entry name" value="Pept_asp_AS"/>
</dbReference>
<proteinExistence type="inferred from homology"/>
<dbReference type="PANTHER" id="PTHR12411">
    <property type="entry name" value="CYSTEINE PROTEASE FAMILY C1-RELATED"/>
    <property type="match status" value="1"/>
</dbReference>
<dbReference type="PROSITE" id="PS00640">
    <property type="entry name" value="THIOL_PROTEASE_ASN"/>
    <property type="match status" value="1"/>
</dbReference>
<keyword evidence="6" id="KW-0732">Signal</keyword>
<dbReference type="PRINTS" id="PR00705">
    <property type="entry name" value="PAPAIN"/>
</dbReference>
<feature type="domain" description="Cathepsin propeptide inhibitor" evidence="8">
    <location>
        <begin position="24"/>
        <end position="84"/>
    </location>
</feature>
<dbReference type="GO" id="GO:0006508">
    <property type="term" value="P:proteolysis"/>
    <property type="evidence" value="ECO:0007669"/>
    <property type="project" value="UniProtKB-KW"/>
</dbReference>
<feature type="signal peptide" evidence="6">
    <location>
        <begin position="1"/>
        <end position="16"/>
    </location>
</feature>
<dbReference type="PROSITE" id="PS00639">
    <property type="entry name" value="THIOL_PROTEASE_HIS"/>
    <property type="match status" value="1"/>
</dbReference>
<dbReference type="SMART" id="SM00848">
    <property type="entry name" value="Inhibitor_I29"/>
    <property type="match status" value="1"/>
</dbReference>
<dbReference type="OrthoDB" id="8594912at2759"/>
<dbReference type="SMART" id="SM00645">
    <property type="entry name" value="Pept_C1"/>
    <property type="match status" value="1"/>
</dbReference>
<dbReference type="GO" id="GO:0008234">
    <property type="term" value="F:cysteine-type peptidase activity"/>
    <property type="evidence" value="ECO:0007669"/>
    <property type="project" value="UniProtKB-KW"/>
</dbReference>
<dbReference type="InterPro" id="IPR038765">
    <property type="entry name" value="Papain-like_cys_pep_sf"/>
</dbReference>
<dbReference type="Pfam" id="PF00112">
    <property type="entry name" value="Peptidase_C1"/>
    <property type="match status" value="1"/>
</dbReference>
<keyword evidence="3" id="KW-0378">Hydrolase</keyword>
<evidence type="ECO:0000313" key="10">
    <source>
        <dbReference type="Proteomes" id="UP000327468"/>
    </source>
</evidence>
<keyword evidence="2" id="KW-0645">Protease</keyword>
<dbReference type="FunFam" id="3.90.70.10:FF:000006">
    <property type="entry name" value="Cathepsin S"/>
    <property type="match status" value="1"/>
</dbReference>
<evidence type="ECO:0000313" key="9">
    <source>
        <dbReference type="EMBL" id="KAB5565264.1"/>
    </source>
</evidence>
<dbReference type="SUPFAM" id="SSF54001">
    <property type="entry name" value="Cysteine proteinases"/>
    <property type="match status" value="1"/>
</dbReference>
<dbReference type="EMBL" id="VFJC01000010">
    <property type="protein sequence ID" value="KAB5565264.1"/>
    <property type="molecule type" value="Genomic_DNA"/>
</dbReference>
<keyword evidence="4" id="KW-0788">Thiol protease</keyword>
<evidence type="ECO:0000259" key="7">
    <source>
        <dbReference type="SMART" id="SM00645"/>
    </source>
</evidence>
<dbReference type="AlphaFoldDB" id="A0A5N5NCJ5"/>
<name>A0A5N5NCJ5_PANHP</name>
<organism evidence="9 10">
    <name type="scientific">Pangasianodon hypophthalmus</name>
    <name type="common">Striped catfish</name>
    <name type="synonym">Helicophagus hypophthalmus</name>
    <dbReference type="NCBI Taxonomy" id="310915"/>
    <lineage>
        <taxon>Eukaryota</taxon>
        <taxon>Metazoa</taxon>
        <taxon>Chordata</taxon>
        <taxon>Craniata</taxon>
        <taxon>Vertebrata</taxon>
        <taxon>Euteleostomi</taxon>
        <taxon>Actinopterygii</taxon>
        <taxon>Neopterygii</taxon>
        <taxon>Teleostei</taxon>
        <taxon>Ostariophysi</taxon>
        <taxon>Siluriformes</taxon>
        <taxon>Pangasiidae</taxon>
        <taxon>Pangasianodon</taxon>
    </lineage>
</organism>
<dbReference type="CDD" id="cd02248">
    <property type="entry name" value="Peptidase_C1A"/>
    <property type="match status" value="1"/>
</dbReference>
<gene>
    <name evidence="9" type="ORF">PHYPO_G00239160</name>
</gene>
<dbReference type="Gene3D" id="3.90.70.10">
    <property type="entry name" value="Cysteine proteinases"/>
    <property type="match status" value="1"/>
</dbReference>
<evidence type="ECO:0000256" key="1">
    <source>
        <dbReference type="ARBA" id="ARBA00008455"/>
    </source>
</evidence>
<evidence type="ECO:0000256" key="6">
    <source>
        <dbReference type="SAM" id="SignalP"/>
    </source>
</evidence>
<feature type="chain" id="PRO_5024413560" description="Peptidase C1A papain C-terminal domain-containing protein" evidence="6">
    <location>
        <begin position="17"/>
        <end position="325"/>
    </location>
</feature>
<dbReference type="Pfam" id="PF08246">
    <property type="entry name" value="Inhibitor_I29"/>
    <property type="match status" value="1"/>
</dbReference>
<protein>
    <recommendedName>
        <fullName evidence="11">Peptidase C1A papain C-terminal domain-containing protein</fullName>
    </recommendedName>
</protein>
<reference evidence="9 10" key="1">
    <citation type="submission" date="2019-06" db="EMBL/GenBank/DDBJ databases">
        <title>A chromosome-scale genome assembly of the striped catfish, Pangasianodon hypophthalmus.</title>
        <authorList>
            <person name="Wen M."/>
            <person name="Zahm M."/>
            <person name="Roques C."/>
            <person name="Cabau C."/>
            <person name="Klopp C."/>
            <person name="Donnadieu C."/>
            <person name="Jouanno E."/>
            <person name="Avarre J.-C."/>
            <person name="Campet M."/>
            <person name="Ha T.T.T."/>
            <person name="Dugue R."/>
            <person name="Lampietro C."/>
            <person name="Louis A."/>
            <person name="Herpin A."/>
            <person name="Echchiki A."/>
            <person name="Berthelot C."/>
            <person name="Parey E."/>
            <person name="Roest-Crollius H."/>
            <person name="Braasch I."/>
            <person name="Postlethwait J."/>
            <person name="Bobe J."/>
            <person name="Montfort J."/>
            <person name="Bouchez O."/>
            <person name="Begum T."/>
            <person name="Schartl M."/>
            <person name="Guiguen Y."/>
        </authorList>
    </citation>
    <scope>NUCLEOTIDE SEQUENCE [LARGE SCALE GENOMIC DNA]</scope>
    <source>
        <strain evidence="9 10">Indonesia</strain>
        <tissue evidence="9">Blood</tissue>
    </source>
</reference>
<comment type="similarity">
    <text evidence="1">Belongs to the peptidase C1 family.</text>
</comment>
<evidence type="ECO:0000256" key="2">
    <source>
        <dbReference type="ARBA" id="ARBA00022670"/>
    </source>
</evidence>
<sequence>MMRVLLLALLLSQVCCDMNLDGYWKSWKTEFNKNYSSVSEEAYRRAVWEQNVFKVMKHNEEAAAGQHTFTIGINHLSDMTTEEVSAKLNGLRVENFSPQDANENFTFLSDFSLPPSVNWTDDGFVSPVRNQGDCNACWAFSAVGALEAQMMKKKSPLVPLSVQNLIDCSSMEGNHGCHGGLMTNAFNYIINHNGISTDADYPYEEKVGLCRKRPKPARCSGFRVLKRLNEFELQKVVAKIGPVAVGINANEVTFHHYSKGIYNFICHNNTLNHAVLVVGYGKEEGQQYWLVKNSWGADWGEGGYIRMLRNKNQCGIGSYSVVPIV</sequence>
<dbReference type="InterPro" id="IPR039417">
    <property type="entry name" value="Peptidase_C1A_papain-like"/>
</dbReference>